<keyword evidence="1" id="KW-1133">Transmembrane helix</keyword>
<proteinExistence type="predicted"/>
<name>A0A7R9LV79_9ACAR</name>
<evidence type="ECO:0000313" key="3">
    <source>
        <dbReference type="Proteomes" id="UP000728032"/>
    </source>
</evidence>
<organism evidence="2">
    <name type="scientific">Oppiella nova</name>
    <dbReference type="NCBI Taxonomy" id="334625"/>
    <lineage>
        <taxon>Eukaryota</taxon>
        <taxon>Metazoa</taxon>
        <taxon>Ecdysozoa</taxon>
        <taxon>Arthropoda</taxon>
        <taxon>Chelicerata</taxon>
        <taxon>Arachnida</taxon>
        <taxon>Acari</taxon>
        <taxon>Acariformes</taxon>
        <taxon>Sarcoptiformes</taxon>
        <taxon>Oribatida</taxon>
        <taxon>Brachypylina</taxon>
        <taxon>Oppioidea</taxon>
        <taxon>Oppiidae</taxon>
        <taxon>Oppiella</taxon>
    </lineage>
</organism>
<keyword evidence="3" id="KW-1185">Reference proteome</keyword>
<accession>A0A7R9LV79</accession>
<dbReference type="EMBL" id="CAJPVJ010003225">
    <property type="protein sequence ID" value="CAG2167321.1"/>
    <property type="molecule type" value="Genomic_DNA"/>
</dbReference>
<gene>
    <name evidence="2" type="ORF">ONB1V03_LOCUS6828</name>
</gene>
<keyword evidence="1" id="KW-0472">Membrane</keyword>
<feature type="non-terminal residue" evidence="2">
    <location>
        <position position="1"/>
    </location>
</feature>
<dbReference type="AlphaFoldDB" id="A0A7R9LV79"/>
<evidence type="ECO:0000256" key="1">
    <source>
        <dbReference type="SAM" id="Phobius"/>
    </source>
</evidence>
<feature type="transmembrane region" description="Helical" evidence="1">
    <location>
        <begin position="54"/>
        <end position="77"/>
    </location>
</feature>
<dbReference type="Proteomes" id="UP000728032">
    <property type="component" value="Unassembled WGS sequence"/>
</dbReference>
<reference evidence="2" key="1">
    <citation type="submission" date="2020-11" db="EMBL/GenBank/DDBJ databases">
        <authorList>
            <person name="Tran Van P."/>
        </authorList>
    </citation>
    <scope>NUCLEOTIDE SEQUENCE</scope>
</reference>
<keyword evidence="1" id="KW-0812">Transmembrane</keyword>
<protein>
    <submittedName>
        <fullName evidence="2">Uncharacterized protein</fullName>
    </submittedName>
</protein>
<sequence length="146" mass="16824">EYNSRVVTTDSRIGNHLWHNSSPQYMSTEKTLVWDSTQPIPVYREEPVMSLTDLMVYTGGLFGLWFGTNIKDVIIWFIDSRLWIWDNELALGIINSIVLIIQFVILLTTVTPEGWARVGTTINNSLNRPFGIYDDRPYASYAYQSL</sequence>
<dbReference type="EMBL" id="OC918050">
    <property type="protein sequence ID" value="CAD7648580.1"/>
    <property type="molecule type" value="Genomic_DNA"/>
</dbReference>
<evidence type="ECO:0000313" key="2">
    <source>
        <dbReference type="EMBL" id="CAD7648580.1"/>
    </source>
</evidence>
<feature type="transmembrane region" description="Helical" evidence="1">
    <location>
        <begin position="89"/>
        <end position="110"/>
    </location>
</feature>